<organism evidence="6 7">
    <name type="scientific">Candidatus Andersenbacteria bacterium CG10_big_fil_rev_8_21_14_0_10_54_11</name>
    <dbReference type="NCBI Taxonomy" id="1974485"/>
    <lineage>
        <taxon>Bacteria</taxon>
        <taxon>Candidatus Anderseniibacteriota</taxon>
    </lineage>
</organism>
<comment type="similarity">
    <text evidence="4">Belongs to the thymidylate synthase family. Bacterial-type ThyA subfamily.</text>
</comment>
<dbReference type="InterPro" id="IPR023451">
    <property type="entry name" value="Thymidate_synth/dCMP_Mease_dom"/>
</dbReference>
<dbReference type="Proteomes" id="UP000230731">
    <property type="component" value="Unassembled WGS sequence"/>
</dbReference>
<dbReference type="PANTHER" id="PTHR11548:SF1">
    <property type="entry name" value="THYMIDYLATE SYNTHASE 1"/>
    <property type="match status" value="1"/>
</dbReference>
<dbReference type="GO" id="GO:0006231">
    <property type="term" value="P:dTMP biosynthetic process"/>
    <property type="evidence" value="ECO:0007669"/>
    <property type="project" value="UniProtKB-UniRule"/>
</dbReference>
<accession>A0A2M6WZ06</accession>
<evidence type="ECO:0000313" key="7">
    <source>
        <dbReference type="Proteomes" id="UP000230731"/>
    </source>
</evidence>
<dbReference type="PRINTS" id="PR00108">
    <property type="entry name" value="THYMDSNTHASE"/>
</dbReference>
<dbReference type="InterPro" id="IPR045097">
    <property type="entry name" value="Thymidate_synth/dCMP_Mease"/>
</dbReference>
<comment type="subcellular location">
    <subcellularLocation>
        <location evidence="4">Cytoplasm</location>
    </subcellularLocation>
</comment>
<comment type="subunit">
    <text evidence="4">Homodimer.</text>
</comment>
<dbReference type="InterPro" id="IPR000398">
    <property type="entry name" value="Thymidylate_synthase"/>
</dbReference>
<reference evidence="7" key="1">
    <citation type="submission" date="2017-09" db="EMBL/GenBank/DDBJ databases">
        <title>Depth-based differentiation of microbial function through sediment-hosted aquifers and enrichment of novel symbionts in the deep terrestrial subsurface.</title>
        <authorList>
            <person name="Probst A.J."/>
            <person name="Ladd B."/>
            <person name="Jarett J.K."/>
            <person name="Geller-Mcgrath D.E."/>
            <person name="Sieber C.M.K."/>
            <person name="Emerson J.B."/>
            <person name="Anantharaman K."/>
            <person name="Thomas B.C."/>
            <person name="Malmstrom R."/>
            <person name="Stieglmeier M."/>
            <person name="Klingl A."/>
            <person name="Woyke T."/>
            <person name="Ryan C.M."/>
            <person name="Banfield J.F."/>
        </authorList>
    </citation>
    <scope>NUCLEOTIDE SEQUENCE [LARGE SCALE GENOMIC DNA]</scope>
</reference>
<feature type="binding site" description="in other chain" evidence="4">
    <location>
        <begin position="234"/>
        <end position="236"/>
    </location>
    <ligand>
        <name>dUMP</name>
        <dbReference type="ChEBI" id="CHEBI:246422"/>
        <note>ligand shared between dimeric partners</note>
    </ligand>
</feature>
<dbReference type="HAMAP" id="MF_00008">
    <property type="entry name" value="Thymidy_synth_bact"/>
    <property type="match status" value="1"/>
</dbReference>
<keyword evidence="4" id="KW-0545">Nucleotide biosynthesis</keyword>
<comment type="pathway">
    <text evidence="4">Pyrimidine metabolism; dTTP biosynthesis.</text>
</comment>
<sequence>MKHYLDMVRYVLEKGERKVNRTGVATVATFAYFYKINLQDGFPLLTTKKMYWDSLVHELFWYLSGEEHIRSLREKTKIWNAWADEDGKLETAYGRFWRRFPVPEPAARLPGEQWGEKWTRWDPATGTLVFDQIQYVIDSLKEIRFNPNHRNLRRLVVSAWHPANAAESLLPPCHYSFCFNVMGDRLNCHLTQRSCDIALGVPFNLACYALLTMMIAKETGFVPGEFAHSLLDAHIYENHVEGLREQLKREPKPLPRVEIADKPFDQLCFQDITLHEYVADPVIKFPVAV</sequence>
<dbReference type="GO" id="GO:0005829">
    <property type="term" value="C:cytosol"/>
    <property type="evidence" value="ECO:0007669"/>
    <property type="project" value="TreeGrafter"/>
</dbReference>
<dbReference type="PANTHER" id="PTHR11548">
    <property type="entry name" value="THYMIDYLATE SYNTHASE 1"/>
    <property type="match status" value="1"/>
</dbReference>
<keyword evidence="3 4" id="KW-0808">Transferase</keyword>
<evidence type="ECO:0000256" key="4">
    <source>
        <dbReference type="HAMAP-Rule" id="MF_00008"/>
    </source>
</evidence>
<comment type="caution">
    <text evidence="4">Lacks conserved residue(s) required for the propagation of feature annotation.</text>
</comment>
<evidence type="ECO:0000313" key="6">
    <source>
        <dbReference type="EMBL" id="PIT98019.1"/>
    </source>
</evidence>
<evidence type="ECO:0000256" key="1">
    <source>
        <dbReference type="ARBA" id="ARBA00011947"/>
    </source>
</evidence>
<feature type="active site" description="Nucleophile" evidence="4">
    <location>
        <position position="173"/>
    </location>
</feature>
<comment type="function">
    <text evidence="4">Catalyzes the reductive methylation of 2'-deoxyuridine-5'-monophosphate (dUMP) to 2'-deoxythymidine-5'-monophosphate (dTMP) while utilizing 5,10-methylenetetrahydrofolate (mTHF) as the methyl donor and reductant in the reaction, yielding dihydrofolate (DHF) as a by-product. This enzymatic reaction provides an intracellular de novo source of dTMP, an essential precursor for DNA biosynthesis.</text>
</comment>
<protein>
    <recommendedName>
        <fullName evidence="1 4">Thymidylate synthase</fullName>
        <shortName evidence="4">TS</shortName>
        <shortName evidence="4">TSase</shortName>
        <ecNumber evidence="1 4">2.1.1.45</ecNumber>
    </recommendedName>
</protein>
<dbReference type="EC" id="2.1.1.45" evidence="1 4"/>
<proteinExistence type="inferred from homology"/>
<feature type="binding site" evidence="4">
    <location>
        <position position="196"/>
    </location>
    <ligand>
        <name>(6R)-5,10-methylene-5,6,7,8-tetrahydrofolate</name>
        <dbReference type="ChEBI" id="CHEBI:15636"/>
    </ligand>
</feature>
<comment type="catalytic activity">
    <reaction evidence="4">
        <text>dUMP + (6R)-5,10-methylene-5,6,7,8-tetrahydrofolate = 7,8-dihydrofolate + dTMP</text>
        <dbReference type="Rhea" id="RHEA:12104"/>
        <dbReference type="ChEBI" id="CHEBI:15636"/>
        <dbReference type="ChEBI" id="CHEBI:57451"/>
        <dbReference type="ChEBI" id="CHEBI:63528"/>
        <dbReference type="ChEBI" id="CHEBI:246422"/>
        <dbReference type="EC" id="2.1.1.45"/>
    </reaction>
</comment>
<dbReference type="GO" id="GO:0006235">
    <property type="term" value="P:dTTP biosynthetic process"/>
    <property type="evidence" value="ECO:0007669"/>
    <property type="project" value="UniProtKB-UniRule"/>
</dbReference>
<dbReference type="GO" id="GO:0032259">
    <property type="term" value="P:methylation"/>
    <property type="evidence" value="ECO:0007669"/>
    <property type="project" value="UniProtKB-KW"/>
</dbReference>
<dbReference type="AlphaFoldDB" id="A0A2M6WZ06"/>
<evidence type="ECO:0000256" key="3">
    <source>
        <dbReference type="ARBA" id="ARBA00022679"/>
    </source>
</evidence>
<dbReference type="NCBIfam" id="TIGR03284">
    <property type="entry name" value="thym_sym"/>
    <property type="match status" value="1"/>
</dbReference>
<keyword evidence="2 4" id="KW-0489">Methyltransferase</keyword>
<dbReference type="SUPFAM" id="SSF55831">
    <property type="entry name" value="Thymidylate synthase/dCMP hydroxymethylase"/>
    <property type="match status" value="1"/>
</dbReference>
<feature type="domain" description="Thymidylate synthase/dCMP hydroxymethylase" evidence="5">
    <location>
        <begin position="2"/>
        <end position="289"/>
    </location>
</feature>
<dbReference type="Pfam" id="PF00303">
    <property type="entry name" value="Thymidylat_synt"/>
    <property type="match status" value="1"/>
</dbReference>
<dbReference type="UniPathway" id="UPA00575"/>
<feature type="binding site" description="in other chain" evidence="4">
    <location>
        <position position="204"/>
    </location>
    <ligand>
        <name>dUMP</name>
        <dbReference type="ChEBI" id="CHEBI:246422"/>
        <note>ligand shared between dimeric partners</note>
    </ligand>
</feature>
<evidence type="ECO:0000256" key="2">
    <source>
        <dbReference type="ARBA" id="ARBA00022603"/>
    </source>
</evidence>
<dbReference type="EMBL" id="PEZP01000036">
    <property type="protein sequence ID" value="PIT98019.1"/>
    <property type="molecule type" value="Genomic_DNA"/>
</dbReference>
<dbReference type="CDD" id="cd00351">
    <property type="entry name" value="TS_Pyrimidine_HMase"/>
    <property type="match status" value="1"/>
</dbReference>
<feature type="binding site" evidence="4">
    <location>
        <position position="288"/>
    </location>
    <ligand>
        <name>(6R)-5,10-methylene-5,6,7,8-tetrahydrofolate</name>
        <dbReference type="ChEBI" id="CHEBI:15636"/>
    </ligand>
</feature>
<evidence type="ECO:0000259" key="5">
    <source>
        <dbReference type="Pfam" id="PF00303"/>
    </source>
</evidence>
<gene>
    <name evidence="4 6" type="primary">thyA</name>
    <name evidence="6" type="ORF">COT71_02920</name>
</gene>
<dbReference type="GO" id="GO:0004799">
    <property type="term" value="F:thymidylate synthase activity"/>
    <property type="evidence" value="ECO:0007669"/>
    <property type="project" value="UniProtKB-UniRule"/>
</dbReference>
<feature type="binding site" evidence="4">
    <location>
        <begin position="153"/>
        <end position="154"/>
    </location>
    <ligand>
        <name>dUMP</name>
        <dbReference type="ChEBI" id="CHEBI:246422"/>
        <note>ligand shared between dimeric partners</note>
    </ligand>
</feature>
<comment type="caution">
    <text evidence="6">The sequence shown here is derived from an EMBL/GenBank/DDBJ whole genome shotgun (WGS) entry which is preliminary data.</text>
</comment>
<feature type="binding site" description="in other chain" evidence="4">
    <location>
        <position position="21"/>
    </location>
    <ligand>
        <name>dUMP</name>
        <dbReference type="ChEBI" id="CHEBI:246422"/>
        <note>ligand shared between dimeric partners</note>
    </ligand>
</feature>
<feature type="binding site" description="in other chain" evidence="4">
    <location>
        <begin position="193"/>
        <end position="196"/>
    </location>
    <ligand>
        <name>dUMP</name>
        <dbReference type="ChEBI" id="CHEBI:246422"/>
        <note>ligand shared between dimeric partners</note>
    </ligand>
</feature>
<dbReference type="Gene3D" id="3.30.572.10">
    <property type="entry name" value="Thymidylate synthase/dCMP hydroxymethylase domain"/>
    <property type="match status" value="1"/>
</dbReference>
<name>A0A2M6WZ06_9BACT</name>
<keyword evidence="4" id="KW-0963">Cytoplasm</keyword>
<dbReference type="InterPro" id="IPR036926">
    <property type="entry name" value="Thymidate_synth/dCMP_Mease_sf"/>
</dbReference>